<dbReference type="InterPro" id="IPR016156">
    <property type="entry name" value="FAD/NAD-linked_Rdtase_dimer_sf"/>
</dbReference>
<reference evidence="8 9" key="1">
    <citation type="journal article" date="2007" name="Nature">
        <title>Light stimulates growth of proteorhodopsin-containing marine Flavobacteria.</title>
        <authorList>
            <person name="Gomez-Consarnau L."/>
            <person name="Gonzalez J.M."/>
            <person name="Coll-Llado M."/>
            <person name="Gourdon P."/>
            <person name="Pascher T."/>
            <person name="Neutze R."/>
            <person name="Pedros-Alio C."/>
            <person name="Pinhassi J."/>
        </authorList>
    </citation>
    <scope>NUCLEOTIDE SEQUENCE [LARGE SCALE GENOMIC DNA]</scope>
    <source>
        <strain evidence="8 9">MED217</strain>
    </source>
</reference>
<dbReference type="SUPFAM" id="SSF51905">
    <property type="entry name" value="FAD/NAD(P)-binding domain"/>
    <property type="match status" value="1"/>
</dbReference>
<evidence type="ECO:0000256" key="2">
    <source>
        <dbReference type="ARBA" id="ARBA00022630"/>
    </source>
</evidence>
<dbReference type="PRINTS" id="PR00368">
    <property type="entry name" value="FADPNR"/>
</dbReference>
<evidence type="ECO:0000256" key="3">
    <source>
        <dbReference type="ARBA" id="ARBA00022827"/>
    </source>
</evidence>
<keyword evidence="4" id="KW-0547">Nucleotide-binding</keyword>
<feature type="domain" description="Pyridine nucleotide-disulphide oxidoreductase dimerisation" evidence="6">
    <location>
        <begin position="394"/>
        <end position="501"/>
    </location>
</feature>
<keyword evidence="2" id="KW-0285">Flavoprotein</keyword>
<accession>A3XHA5</accession>
<dbReference type="InterPro" id="IPR036188">
    <property type="entry name" value="FAD/NAD-bd_sf"/>
</dbReference>
<dbReference type="PANTHER" id="PTHR43014">
    <property type="entry name" value="MERCURIC REDUCTASE"/>
    <property type="match status" value="1"/>
</dbReference>
<dbReference type="EMBL" id="AANC01000001">
    <property type="protein sequence ID" value="EAQ51340.1"/>
    <property type="molecule type" value="Genomic_DNA"/>
</dbReference>
<dbReference type="Gene3D" id="3.50.50.60">
    <property type="entry name" value="FAD/NAD(P)-binding domain"/>
    <property type="match status" value="2"/>
</dbReference>
<feature type="binding site" evidence="4">
    <location>
        <position position="105"/>
    </location>
    <ligand>
        <name>FAD</name>
        <dbReference type="ChEBI" id="CHEBI:57692"/>
    </ligand>
</feature>
<dbReference type="PIRSF" id="PIRSF000350">
    <property type="entry name" value="Mercury_reductase_MerA"/>
    <property type="match status" value="1"/>
</dbReference>
<dbReference type="GO" id="GO:0016491">
    <property type="term" value="F:oxidoreductase activity"/>
    <property type="evidence" value="ECO:0007669"/>
    <property type="project" value="InterPro"/>
</dbReference>
<dbReference type="PANTHER" id="PTHR43014:SF5">
    <property type="entry name" value="GLUTATHIONE REDUCTASE (NADPH)"/>
    <property type="match status" value="1"/>
</dbReference>
<proteinExistence type="inferred from homology"/>
<dbReference type="Pfam" id="PF07992">
    <property type="entry name" value="Pyr_redox_2"/>
    <property type="match status" value="1"/>
</dbReference>
<feature type="binding site" evidence="4">
    <location>
        <begin position="226"/>
        <end position="233"/>
    </location>
    <ligand>
        <name>NAD(+)</name>
        <dbReference type="ChEBI" id="CHEBI:57540"/>
    </ligand>
</feature>
<organism evidence="8 9">
    <name type="scientific">Leeuwenhoekiella blandensis (strain CECT 7118 / CCUG 51940 / KCTC 22103 / MED217)</name>
    <name type="common">Flavobacterium sp. (strain MED217)</name>
    <dbReference type="NCBI Taxonomy" id="398720"/>
    <lineage>
        <taxon>Bacteria</taxon>
        <taxon>Pseudomonadati</taxon>
        <taxon>Bacteroidota</taxon>
        <taxon>Flavobacteriia</taxon>
        <taxon>Flavobacteriales</taxon>
        <taxon>Flavobacteriaceae</taxon>
        <taxon>Leeuwenhoekiella</taxon>
    </lineage>
</organism>
<keyword evidence="4" id="KW-0520">NAD</keyword>
<feature type="binding site" evidence="4">
    <location>
        <position position="316"/>
    </location>
    <ligand>
        <name>NAD(+)</name>
        <dbReference type="ChEBI" id="CHEBI:57540"/>
    </ligand>
</feature>
<keyword evidence="3 4" id="KW-0274">FAD</keyword>
<gene>
    <name evidence="8" type="ORF">MED217_17395</name>
</gene>
<dbReference type="Gene3D" id="3.30.390.30">
    <property type="match status" value="1"/>
</dbReference>
<feature type="disulfide bond" description="Redox-active" evidence="5">
    <location>
        <begin position="96"/>
        <end position="101"/>
    </location>
</feature>
<name>A3XHA5_LEEBM</name>
<dbReference type="STRING" id="398720.MED217_17395"/>
<dbReference type="Proteomes" id="UP000001601">
    <property type="component" value="Unassembled WGS sequence"/>
</dbReference>
<keyword evidence="9" id="KW-1185">Reference proteome</keyword>
<evidence type="ECO:0000313" key="8">
    <source>
        <dbReference type="EMBL" id="EAQ51340.1"/>
    </source>
</evidence>
<evidence type="ECO:0000256" key="5">
    <source>
        <dbReference type="PIRSR" id="PIRSR000350-4"/>
    </source>
</evidence>
<dbReference type="InterPro" id="IPR004099">
    <property type="entry name" value="Pyr_nucl-diS_OxRdtase_dimer"/>
</dbReference>
<dbReference type="InterPro" id="IPR023753">
    <property type="entry name" value="FAD/NAD-binding_dom"/>
</dbReference>
<evidence type="ECO:0000259" key="6">
    <source>
        <dbReference type="Pfam" id="PF02852"/>
    </source>
</evidence>
<dbReference type="PRINTS" id="PR00411">
    <property type="entry name" value="PNDRDTASEI"/>
</dbReference>
<evidence type="ECO:0000256" key="4">
    <source>
        <dbReference type="PIRSR" id="PIRSR000350-3"/>
    </source>
</evidence>
<dbReference type="AlphaFoldDB" id="A3XHA5"/>
<comment type="cofactor">
    <cofactor evidence="4">
        <name>FAD</name>
        <dbReference type="ChEBI" id="CHEBI:57692"/>
    </cofactor>
    <text evidence="4">Binds 1 FAD per subunit.</text>
</comment>
<dbReference type="eggNOG" id="COG1249">
    <property type="taxonomic scope" value="Bacteria"/>
</dbReference>
<feature type="domain" description="FAD/NAD(P)-binding" evidence="7">
    <location>
        <begin position="59"/>
        <end position="374"/>
    </location>
</feature>
<dbReference type="HOGENOM" id="CLU_016755_2_0_10"/>
<protein>
    <submittedName>
        <fullName evidence="8">Regulatory protein</fullName>
    </submittedName>
</protein>
<comment type="similarity">
    <text evidence="1">Belongs to the class-I pyridine nucleotide-disulfide oxidoreductase family.</text>
</comment>
<evidence type="ECO:0000259" key="7">
    <source>
        <dbReference type="Pfam" id="PF07992"/>
    </source>
</evidence>
<dbReference type="Pfam" id="PF02852">
    <property type="entry name" value="Pyr_redox_dim"/>
    <property type="match status" value="1"/>
</dbReference>
<feature type="binding site" evidence="4">
    <location>
        <position position="357"/>
    </location>
    <ligand>
        <name>FAD</name>
        <dbReference type="ChEBI" id="CHEBI:57692"/>
    </ligand>
</feature>
<comment type="caution">
    <text evidence="8">The sequence shown here is derived from an EMBL/GenBank/DDBJ whole genome shotgun (WGS) entry which is preliminary data.</text>
</comment>
<dbReference type="GO" id="GO:0000166">
    <property type="term" value="F:nucleotide binding"/>
    <property type="evidence" value="ECO:0007669"/>
    <property type="project" value="UniProtKB-KW"/>
</dbReference>
<dbReference type="SUPFAM" id="SSF55424">
    <property type="entry name" value="FAD/NAD-linked reductases, dimerisation (C-terminal) domain"/>
    <property type="match status" value="1"/>
</dbReference>
<dbReference type="InterPro" id="IPR001100">
    <property type="entry name" value="Pyr_nuc-diS_OxRdtase"/>
</dbReference>
<evidence type="ECO:0000313" key="9">
    <source>
        <dbReference type="Proteomes" id="UP000001601"/>
    </source>
</evidence>
<evidence type="ECO:0000256" key="1">
    <source>
        <dbReference type="ARBA" id="ARBA00007532"/>
    </source>
</evidence>
<sequence>MGKDTAENLVLKQDLRFSILVTKIAFGKSLTAIYNFANIKPTCALYLYKNQKFMAIAHYDLFVIGTGNAGKHVAYDAVEAGLNVAIADNREFGGTCANRGCDPKKVLVGLTEIIERSQNLKGKGIAEVPEVRWSDLMEFKKTFTGAVPFTTEEKLKDQGITLYHQSPKFLDENTLSVEGKTVTADKIVIATGNIPMHLNIPGDEHTLISDDFLELEALPESIIFIGAGYIGMEFAHIAARCGVDVTIVDVNARILSNFDEDLALQLQKKSEELGIKFLFNAEAKAIEKLRKNHRLTVDHNGNSEKLKAELIFNTAGRVPAVDELDLEKGNVAFSKKGVAVNTFMQSTTNPSVYACGDVSDTSNLPLTPVAHQEAYYVSKNILNGNSAEVDVPATPSVVFTIPQLASVGLTEQEAQKQGYDFEVKTASVEDWYNAKRLNETHYAYKTLVDKKTGQLLGAHLLSSEAAETINLFMMAMHSKLEVNTLKGMVFSYPSWANDIKSML</sequence>